<sequence>MGAQHNSSPHMGTLVTFRLAFALAKHIQEMTKPEGIDVSLSFDIVDTAPSEQRLLPRPEQTPSNHIRTSNGPFELKKNFSPALTCPKSFKGSSEKRAELAKSLAPDTGYLALRSPCPVKNCGLGDKHDIKNSYDDAMKKVTFVYPVHGEYHIDISSTVGVSRLEFNTPLRNLIRACTLGENEEVSWIRVTGSDYAGHCQEQLLCRNIDKLLPIVYASLITD</sequence>
<evidence type="ECO:0000256" key="1">
    <source>
        <dbReference type="SAM" id="MobiDB-lite"/>
    </source>
</evidence>
<accession>A0A0C9VBR3</accession>
<reference evidence="3 4" key="1">
    <citation type="submission" date="2014-06" db="EMBL/GenBank/DDBJ databases">
        <title>Evolutionary Origins and Diversification of the Mycorrhizal Mutualists.</title>
        <authorList>
            <consortium name="DOE Joint Genome Institute"/>
            <consortium name="Mycorrhizal Genomics Consortium"/>
            <person name="Kohler A."/>
            <person name="Kuo A."/>
            <person name="Nagy L.G."/>
            <person name="Floudas D."/>
            <person name="Copeland A."/>
            <person name="Barry K.W."/>
            <person name="Cichocki N."/>
            <person name="Veneault-Fourrey C."/>
            <person name="LaButti K."/>
            <person name="Lindquist E.A."/>
            <person name="Lipzen A."/>
            <person name="Lundell T."/>
            <person name="Morin E."/>
            <person name="Murat C."/>
            <person name="Riley R."/>
            <person name="Ohm R."/>
            <person name="Sun H."/>
            <person name="Tunlid A."/>
            <person name="Henrissat B."/>
            <person name="Grigoriev I.V."/>
            <person name="Hibbett D.S."/>
            <person name="Martin F."/>
        </authorList>
    </citation>
    <scope>NUCLEOTIDE SEQUENCE [LARGE SCALE GENOMIC DNA]</scope>
    <source>
        <strain evidence="3 4">SS14</strain>
    </source>
</reference>
<feature type="signal peptide" evidence="2">
    <location>
        <begin position="1"/>
        <end position="24"/>
    </location>
</feature>
<evidence type="ECO:0000313" key="3">
    <source>
        <dbReference type="EMBL" id="KIJ38987.1"/>
    </source>
</evidence>
<feature type="compositionally biased region" description="Polar residues" evidence="1">
    <location>
        <begin position="60"/>
        <end position="71"/>
    </location>
</feature>
<gene>
    <name evidence="3" type="ORF">M422DRAFT_258138</name>
</gene>
<dbReference type="EMBL" id="KN837155">
    <property type="protein sequence ID" value="KIJ38987.1"/>
    <property type="molecule type" value="Genomic_DNA"/>
</dbReference>
<dbReference type="AlphaFoldDB" id="A0A0C9VBR3"/>
<keyword evidence="2" id="KW-0732">Signal</keyword>
<proteinExistence type="predicted"/>
<name>A0A0C9VBR3_SPHS4</name>
<feature type="region of interest" description="Disordered" evidence="1">
    <location>
        <begin position="50"/>
        <end position="75"/>
    </location>
</feature>
<keyword evidence="4" id="KW-1185">Reference proteome</keyword>
<evidence type="ECO:0000256" key="2">
    <source>
        <dbReference type="SAM" id="SignalP"/>
    </source>
</evidence>
<protein>
    <submittedName>
        <fullName evidence="3">Uncharacterized protein</fullName>
    </submittedName>
</protein>
<evidence type="ECO:0000313" key="4">
    <source>
        <dbReference type="Proteomes" id="UP000054279"/>
    </source>
</evidence>
<dbReference type="HOGENOM" id="CLU_1251383_0_0_1"/>
<organism evidence="3 4">
    <name type="scientific">Sphaerobolus stellatus (strain SS14)</name>
    <dbReference type="NCBI Taxonomy" id="990650"/>
    <lineage>
        <taxon>Eukaryota</taxon>
        <taxon>Fungi</taxon>
        <taxon>Dikarya</taxon>
        <taxon>Basidiomycota</taxon>
        <taxon>Agaricomycotina</taxon>
        <taxon>Agaricomycetes</taxon>
        <taxon>Phallomycetidae</taxon>
        <taxon>Geastrales</taxon>
        <taxon>Sphaerobolaceae</taxon>
        <taxon>Sphaerobolus</taxon>
    </lineage>
</organism>
<dbReference type="OrthoDB" id="2149705at2759"/>
<dbReference type="Proteomes" id="UP000054279">
    <property type="component" value="Unassembled WGS sequence"/>
</dbReference>
<feature type="chain" id="PRO_5002204576" evidence="2">
    <location>
        <begin position="25"/>
        <end position="221"/>
    </location>
</feature>